<feature type="domain" description="YokE-like PH" evidence="1">
    <location>
        <begin position="20"/>
        <end position="109"/>
    </location>
</feature>
<sequence>MDSYGFTMTDADVITRYLVQGEEILAWAKQRQIAGIWPIKPNYVVLTNRRFLVIEPSLLTCSFSDIHLIDFQDIHIKEHIFGATITCTSLDGKQLISSCLNSQTAIAVYQAGQEVEENARELRRQRQMEEARAAATNITMG</sequence>
<organism evidence="2">
    <name type="scientific">Siphoviridae sp. ct1Eo1</name>
    <dbReference type="NCBI Taxonomy" id="2825307"/>
    <lineage>
        <taxon>Viruses</taxon>
        <taxon>Duplodnaviria</taxon>
        <taxon>Heunggongvirae</taxon>
        <taxon>Uroviricota</taxon>
        <taxon>Caudoviricetes</taxon>
    </lineage>
</organism>
<protein>
    <submittedName>
        <fullName evidence="2">Bacterial PH domain protein</fullName>
    </submittedName>
</protein>
<evidence type="ECO:0000259" key="1">
    <source>
        <dbReference type="Pfam" id="PF14470"/>
    </source>
</evidence>
<dbReference type="InterPro" id="IPR039519">
    <property type="entry name" value="YokE-like_PH"/>
</dbReference>
<dbReference type="EMBL" id="BK015340">
    <property type="protein sequence ID" value="DAE02051.1"/>
    <property type="molecule type" value="Genomic_DNA"/>
</dbReference>
<dbReference type="Pfam" id="PF14470">
    <property type="entry name" value="bPH_3"/>
    <property type="match status" value="1"/>
</dbReference>
<proteinExistence type="predicted"/>
<reference evidence="2" key="1">
    <citation type="journal article" date="2021" name="Proc. Natl. Acad. Sci. U.S.A.">
        <title>A Catalog of Tens of Thousands of Viruses from Human Metagenomes Reveals Hidden Associations with Chronic Diseases.</title>
        <authorList>
            <person name="Tisza M.J."/>
            <person name="Buck C.B."/>
        </authorList>
    </citation>
    <scope>NUCLEOTIDE SEQUENCE</scope>
    <source>
        <strain evidence="2">Ct1Eo1</strain>
    </source>
</reference>
<accession>A0A8S5P6J1</accession>
<name>A0A8S5P6J1_9CAUD</name>
<evidence type="ECO:0000313" key="2">
    <source>
        <dbReference type="EMBL" id="DAE02051.1"/>
    </source>
</evidence>